<evidence type="ECO:0000256" key="9">
    <source>
        <dbReference type="ARBA" id="ARBA00023204"/>
    </source>
</evidence>
<gene>
    <name evidence="12 15" type="primary">polA</name>
    <name evidence="15" type="ORF">ACFPET_17225</name>
</gene>
<evidence type="ECO:0000259" key="14">
    <source>
        <dbReference type="SMART" id="SM00482"/>
    </source>
</evidence>
<dbReference type="EMBL" id="JBHSDK010000026">
    <property type="protein sequence ID" value="MFC4336947.1"/>
    <property type="molecule type" value="Genomic_DNA"/>
</dbReference>
<dbReference type="SMART" id="SM00475">
    <property type="entry name" value="53EXOc"/>
    <property type="match status" value="1"/>
</dbReference>
<keyword evidence="8 12" id="KW-0238">DNA-binding</keyword>
<dbReference type="InterPro" id="IPR020045">
    <property type="entry name" value="DNA_polI_H3TH"/>
</dbReference>
<evidence type="ECO:0000256" key="5">
    <source>
        <dbReference type="ARBA" id="ARBA00022763"/>
    </source>
</evidence>
<evidence type="ECO:0000256" key="10">
    <source>
        <dbReference type="ARBA" id="ARBA00049244"/>
    </source>
</evidence>
<evidence type="ECO:0000256" key="4">
    <source>
        <dbReference type="ARBA" id="ARBA00022705"/>
    </source>
</evidence>
<dbReference type="Gene3D" id="1.20.1060.10">
    <property type="entry name" value="Taq DNA Polymerase, Chain T, domain 4"/>
    <property type="match status" value="1"/>
</dbReference>
<keyword evidence="6 12" id="KW-0540">Nuclease</keyword>
<dbReference type="InterPro" id="IPR020046">
    <property type="entry name" value="5-3_exonucl_a-hlix_arch_N"/>
</dbReference>
<reference evidence="16" key="1">
    <citation type="journal article" date="2019" name="Int. J. Syst. Evol. Microbiol.">
        <title>The Global Catalogue of Microorganisms (GCM) 10K type strain sequencing project: providing services to taxonomists for standard genome sequencing and annotation.</title>
        <authorList>
            <consortium name="The Broad Institute Genomics Platform"/>
            <consortium name="The Broad Institute Genome Sequencing Center for Infectious Disease"/>
            <person name="Wu L."/>
            <person name="Ma J."/>
        </authorList>
    </citation>
    <scope>NUCLEOTIDE SEQUENCE [LARGE SCALE GENOMIC DNA]</scope>
    <source>
        <strain evidence="16">IBRC-M 10908</strain>
    </source>
</reference>
<protein>
    <recommendedName>
        <fullName evidence="11 12">DNA polymerase I</fullName>
        <ecNumber evidence="11 12">2.7.7.7</ecNumber>
    </recommendedName>
</protein>
<evidence type="ECO:0000259" key="13">
    <source>
        <dbReference type="SMART" id="SM00475"/>
    </source>
</evidence>
<evidence type="ECO:0000256" key="3">
    <source>
        <dbReference type="ARBA" id="ARBA00022695"/>
    </source>
</evidence>
<dbReference type="InterPro" id="IPR001098">
    <property type="entry name" value="DNA-dir_DNA_pol_A_palm_dom"/>
</dbReference>
<dbReference type="Pfam" id="PF01367">
    <property type="entry name" value="5_3_exonuc"/>
    <property type="match status" value="1"/>
</dbReference>
<keyword evidence="16" id="KW-1185">Reference proteome</keyword>
<keyword evidence="6 12" id="KW-0269">Exonuclease</keyword>
<dbReference type="Proteomes" id="UP001595823">
    <property type="component" value="Unassembled WGS sequence"/>
</dbReference>
<dbReference type="InterPro" id="IPR043502">
    <property type="entry name" value="DNA/RNA_pol_sf"/>
</dbReference>
<dbReference type="PANTHER" id="PTHR10133">
    <property type="entry name" value="DNA POLYMERASE I"/>
    <property type="match status" value="1"/>
</dbReference>
<dbReference type="SMART" id="SM00279">
    <property type="entry name" value="HhH2"/>
    <property type="match status" value="1"/>
</dbReference>
<evidence type="ECO:0000256" key="2">
    <source>
        <dbReference type="ARBA" id="ARBA00022679"/>
    </source>
</evidence>
<dbReference type="Pfam" id="PF02739">
    <property type="entry name" value="5_3_exonuc_N"/>
    <property type="match status" value="1"/>
</dbReference>
<dbReference type="CDD" id="cd06140">
    <property type="entry name" value="DNA_polA_I_Bacillus_like_exo"/>
    <property type="match status" value="1"/>
</dbReference>
<dbReference type="NCBIfam" id="NF004397">
    <property type="entry name" value="PRK05755.1"/>
    <property type="match status" value="1"/>
</dbReference>
<dbReference type="NCBIfam" id="TIGR00593">
    <property type="entry name" value="pola"/>
    <property type="match status" value="1"/>
</dbReference>
<dbReference type="Gene3D" id="3.30.70.370">
    <property type="match status" value="1"/>
</dbReference>
<dbReference type="PRINTS" id="PR00868">
    <property type="entry name" value="DNAPOLI"/>
</dbReference>
<keyword evidence="12" id="KW-0378">Hydrolase</keyword>
<feature type="domain" description="5'-3' exonuclease" evidence="13">
    <location>
        <begin position="6"/>
        <end position="266"/>
    </location>
</feature>
<dbReference type="RefSeq" id="WP_380623398.1">
    <property type="nucleotide sequence ID" value="NZ_JBHSDK010000026.1"/>
</dbReference>
<dbReference type="Gene3D" id="1.10.150.20">
    <property type="entry name" value="5' to 3' exonuclease, C-terminal subdomain"/>
    <property type="match status" value="2"/>
</dbReference>
<dbReference type="InterPro" id="IPR008918">
    <property type="entry name" value="HhH2"/>
</dbReference>
<keyword evidence="9 12" id="KW-0234">DNA repair</keyword>
<comment type="function">
    <text evidence="12">In addition to polymerase activity, this DNA polymerase exhibits 5'-3' exonuclease activity.</text>
</comment>
<comment type="caution">
    <text evidence="15">The sequence shown here is derived from an EMBL/GenBank/DDBJ whole genome shotgun (WGS) entry which is preliminary data.</text>
</comment>
<dbReference type="SUPFAM" id="SSF47807">
    <property type="entry name" value="5' to 3' exonuclease, C-terminal subdomain"/>
    <property type="match status" value="1"/>
</dbReference>
<keyword evidence="5 12" id="KW-0227">DNA damage</keyword>
<evidence type="ECO:0000256" key="7">
    <source>
        <dbReference type="ARBA" id="ARBA00022932"/>
    </source>
</evidence>
<dbReference type="InterPro" id="IPR029060">
    <property type="entry name" value="PIN-like_dom_sf"/>
</dbReference>
<evidence type="ECO:0000313" key="15">
    <source>
        <dbReference type="EMBL" id="MFC4336947.1"/>
    </source>
</evidence>
<dbReference type="CDD" id="cd09859">
    <property type="entry name" value="PIN_53EXO"/>
    <property type="match status" value="1"/>
</dbReference>
<keyword evidence="2 12" id="KW-0808">Transferase</keyword>
<dbReference type="CDD" id="cd08637">
    <property type="entry name" value="DNA_pol_A_pol_I_C"/>
    <property type="match status" value="1"/>
</dbReference>
<keyword evidence="4 12" id="KW-0235">DNA replication</keyword>
<evidence type="ECO:0000256" key="1">
    <source>
        <dbReference type="ARBA" id="ARBA00007705"/>
    </source>
</evidence>
<dbReference type="SUPFAM" id="SSF56672">
    <property type="entry name" value="DNA/RNA polymerases"/>
    <property type="match status" value="1"/>
</dbReference>
<dbReference type="InterPro" id="IPR018320">
    <property type="entry name" value="DNA_polymerase_1"/>
</dbReference>
<dbReference type="Gene3D" id="3.30.420.10">
    <property type="entry name" value="Ribonuclease H-like superfamily/Ribonuclease H"/>
    <property type="match status" value="1"/>
</dbReference>
<keyword evidence="3 12" id="KW-0548">Nucleotidyltransferase</keyword>
<accession>A0ABV8U2R6</accession>
<comment type="similarity">
    <text evidence="1 12">Belongs to the DNA polymerase type-A family.</text>
</comment>
<dbReference type="SUPFAM" id="SSF88723">
    <property type="entry name" value="PIN domain-like"/>
    <property type="match status" value="1"/>
</dbReference>
<dbReference type="InterPro" id="IPR002421">
    <property type="entry name" value="5-3_exonuclease"/>
</dbReference>
<evidence type="ECO:0000256" key="6">
    <source>
        <dbReference type="ARBA" id="ARBA00022839"/>
    </source>
</evidence>
<name>A0ABV8U2R6_9ACTN</name>
<feature type="domain" description="DNA-directed DNA polymerase family A palm" evidence="14">
    <location>
        <begin position="654"/>
        <end position="861"/>
    </location>
</feature>
<evidence type="ECO:0000313" key="16">
    <source>
        <dbReference type="Proteomes" id="UP001595823"/>
    </source>
</evidence>
<keyword evidence="7 12" id="KW-0239">DNA-directed DNA polymerase</keyword>
<dbReference type="InterPro" id="IPR036397">
    <property type="entry name" value="RNaseH_sf"/>
</dbReference>
<sequence length="898" mass="98622">MSTEKTRLLLIDGHSMAYRAFFALPADRFATAGGQVTNAIYGFTSMLMKLLATERPTHIAVAFDLSRQTFRTAEYPEYKAGRAKTPDEFKSQVPLIQELLGAMGIAWLTKEDYEADDIIATLAREGREAGAEVLISSGDRDSLQLVTPDSTVLYPGRKVDELKRYTPEAVEEKYGIRPDQYRIVAALVGEKADNLPGVPGVGEKTAAKWINKYGSLEGIMDNLDAIGGKVGEKLRDHIGDVERNYRLNRLLDDLELDAGLGDLAWEGWDSASVNDLFDQLEFRALGKRLTEQLGDKAIGDPTAKNAEPAREYETTVVEADGLAAWLDAAEGPVAISYSGEFAAGSGSIDSIALACGDRVAWADPTQFTPADDKAWAAFLSDADRPKHVHGAKNLLWGASAAGWPALEGMADDVLLAAYLLKPEQRNFGLPELTEQYLSRELVTAPPQEEGVLDGLDEGDPVQQRRDRDTAGAVAVADLAEQLGQRLADYHQEKLAQTIEYPLAGVLARMEEIGIAADDGHFADQESSFAGQAKDASDRAWEIVGREFNMRSPKQLQEILFEELEMPKTKRTKTGYTTDADALQGLYAKTGHPLLEQLLRFRDVEKLKQIVATLRSTVQADGRIHTTFHQTVAATGRLSSSDPNLQNIPVRSDAGRAIRSGFVVGEGYDELMTIDYSQIEMRIMASLSGDEALMDAFRSGEDIHKAVAAKVFDTTPDKVSGEQRSRIKATSYGLAYGLSAYGLSQQLDVSVDEATQLREDYFQRFGKVRDYLENVVAEARETGYTETIMGRRRYFPDLGSTNRQRREMAERAALNAPIQGSAADIMKKAMLDVDSAIREAGLSSRVLLQVHDELVCEIAPGERTRFEKIVRERMEDAADLPVPLTVSAGFGQSWEAAAH</sequence>
<dbReference type="GO" id="GO:0003887">
    <property type="term" value="F:DNA-directed DNA polymerase activity"/>
    <property type="evidence" value="ECO:0007669"/>
    <property type="project" value="UniProtKB-EC"/>
</dbReference>
<dbReference type="CDD" id="cd09898">
    <property type="entry name" value="H3TH_53EXO"/>
    <property type="match status" value="1"/>
</dbReference>
<evidence type="ECO:0000256" key="11">
    <source>
        <dbReference type="NCBIfam" id="TIGR00593"/>
    </source>
</evidence>
<dbReference type="Gene3D" id="3.40.50.1010">
    <property type="entry name" value="5'-nuclease"/>
    <property type="match status" value="1"/>
</dbReference>
<dbReference type="Pfam" id="PF00476">
    <property type="entry name" value="DNA_pol_A"/>
    <property type="match status" value="1"/>
</dbReference>
<dbReference type="InterPro" id="IPR036279">
    <property type="entry name" value="5-3_exonuclease_C_sf"/>
</dbReference>
<comment type="catalytic activity">
    <reaction evidence="10 12">
        <text>DNA(n) + a 2'-deoxyribonucleoside 5'-triphosphate = DNA(n+1) + diphosphate</text>
        <dbReference type="Rhea" id="RHEA:22508"/>
        <dbReference type="Rhea" id="RHEA-COMP:17339"/>
        <dbReference type="Rhea" id="RHEA-COMP:17340"/>
        <dbReference type="ChEBI" id="CHEBI:33019"/>
        <dbReference type="ChEBI" id="CHEBI:61560"/>
        <dbReference type="ChEBI" id="CHEBI:173112"/>
        <dbReference type="EC" id="2.7.7.7"/>
    </reaction>
</comment>
<organism evidence="15 16">
    <name type="scientific">Salininema proteolyticum</name>
    <dbReference type="NCBI Taxonomy" id="1607685"/>
    <lineage>
        <taxon>Bacteria</taxon>
        <taxon>Bacillati</taxon>
        <taxon>Actinomycetota</taxon>
        <taxon>Actinomycetes</taxon>
        <taxon>Glycomycetales</taxon>
        <taxon>Glycomycetaceae</taxon>
        <taxon>Salininema</taxon>
    </lineage>
</organism>
<dbReference type="EC" id="2.7.7.7" evidence="11 12"/>
<dbReference type="InterPro" id="IPR012337">
    <property type="entry name" value="RNaseH-like_sf"/>
</dbReference>
<dbReference type="InterPro" id="IPR002298">
    <property type="entry name" value="DNA_polymerase_A"/>
</dbReference>
<evidence type="ECO:0000256" key="12">
    <source>
        <dbReference type="RuleBase" id="RU004460"/>
    </source>
</evidence>
<proteinExistence type="inferred from homology"/>
<dbReference type="PANTHER" id="PTHR10133:SF27">
    <property type="entry name" value="DNA POLYMERASE NU"/>
    <property type="match status" value="1"/>
</dbReference>
<dbReference type="SUPFAM" id="SSF53098">
    <property type="entry name" value="Ribonuclease H-like"/>
    <property type="match status" value="1"/>
</dbReference>
<evidence type="ECO:0000256" key="8">
    <source>
        <dbReference type="ARBA" id="ARBA00023125"/>
    </source>
</evidence>
<dbReference type="SMART" id="SM00482">
    <property type="entry name" value="POLAc"/>
    <property type="match status" value="1"/>
</dbReference>